<sequence>MVTLDNDRLENDIRDAGHAKFIYTAAECFRTRWDMHLVYPSFAEAAETAIDIARRHSLSKLTTQDGEPDPIPWRVKESWGLIYGKGEQGRIHAHWPATWAYTYCIYACDKCAPLIFDQMIQPEHVPSYGTPIQFKPKTGQMLIFPAWLNHHVEKQECDHDRIKLAGNIDTNFDFDKPWQHDTHMLDKAYVDRKEWTTGLEFP</sequence>
<dbReference type="AlphaFoldDB" id="A0A381NJH4"/>
<dbReference type="EMBL" id="UINC01000403">
    <property type="protein sequence ID" value="SUZ54705.1"/>
    <property type="molecule type" value="Genomic_DNA"/>
</dbReference>
<dbReference type="InterPro" id="IPR012668">
    <property type="entry name" value="CHP02466"/>
</dbReference>
<gene>
    <name evidence="1" type="ORF">METZ01_LOCUS7559</name>
</gene>
<dbReference type="Gene3D" id="2.60.120.620">
    <property type="entry name" value="q2cbj1_9rhob like domain"/>
    <property type="match status" value="1"/>
</dbReference>
<proteinExistence type="predicted"/>
<reference evidence="1" key="1">
    <citation type="submission" date="2018-05" db="EMBL/GenBank/DDBJ databases">
        <authorList>
            <person name="Lanie J.A."/>
            <person name="Ng W.-L."/>
            <person name="Kazmierczak K.M."/>
            <person name="Andrzejewski T.M."/>
            <person name="Davidsen T.M."/>
            <person name="Wayne K.J."/>
            <person name="Tettelin H."/>
            <person name="Glass J.I."/>
            <person name="Rusch D."/>
            <person name="Podicherti R."/>
            <person name="Tsui H.-C.T."/>
            <person name="Winkler M.E."/>
        </authorList>
    </citation>
    <scope>NUCLEOTIDE SEQUENCE</scope>
</reference>
<evidence type="ECO:0008006" key="2">
    <source>
        <dbReference type="Google" id="ProtNLM"/>
    </source>
</evidence>
<organism evidence="1">
    <name type="scientific">marine metagenome</name>
    <dbReference type="NCBI Taxonomy" id="408172"/>
    <lineage>
        <taxon>unclassified sequences</taxon>
        <taxon>metagenomes</taxon>
        <taxon>ecological metagenomes</taxon>
    </lineage>
</organism>
<accession>A0A381NJH4</accession>
<protein>
    <recommendedName>
        <fullName evidence="2">Aspartyl/asparaginy/proline hydroxylase domain-containing protein</fullName>
    </recommendedName>
</protein>
<dbReference type="Pfam" id="PF13759">
    <property type="entry name" value="2OG-FeII_Oxy_5"/>
    <property type="match status" value="1"/>
</dbReference>
<evidence type="ECO:0000313" key="1">
    <source>
        <dbReference type="EMBL" id="SUZ54705.1"/>
    </source>
</evidence>
<name>A0A381NJH4_9ZZZZ</name>